<dbReference type="PANTHER" id="PTHR17224">
    <property type="entry name" value="PEPTIDYL-TRNA HYDROLASE"/>
    <property type="match status" value="1"/>
</dbReference>
<name>A0A0F9ZLK7_9BACT</name>
<evidence type="ECO:0000256" key="7">
    <source>
        <dbReference type="RuleBase" id="RU000673"/>
    </source>
</evidence>
<keyword evidence="2" id="KW-0820">tRNA-binding</keyword>
<comment type="caution">
    <text evidence="9">The sequence shown here is derived from an EMBL/GenBank/DDBJ whole genome shotgun (WGS) entry which is preliminary data.</text>
</comment>
<dbReference type="InterPro" id="IPR001328">
    <property type="entry name" value="Pept_tRNA_hydro"/>
</dbReference>
<accession>A0A0F9ZLK7</accession>
<evidence type="ECO:0000256" key="8">
    <source>
        <dbReference type="RuleBase" id="RU004320"/>
    </source>
</evidence>
<gene>
    <name evidence="9" type="ORF">UR35_C0003G0030</name>
</gene>
<dbReference type="CDD" id="cd00462">
    <property type="entry name" value="PTH"/>
    <property type="match status" value="1"/>
</dbReference>
<dbReference type="EC" id="3.1.1.29" evidence="1 7"/>
<evidence type="ECO:0000313" key="9">
    <source>
        <dbReference type="EMBL" id="KKP45088.1"/>
    </source>
</evidence>
<evidence type="ECO:0000256" key="2">
    <source>
        <dbReference type="ARBA" id="ARBA00022555"/>
    </source>
</evidence>
<reference evidence="9 10" key="1">
    <citation type="journal article" date="2015" name="Nature">
        <title>rRNA introns, odd ribosomes, and small enigmatic genomes across a large radiation of phyla.</title>
        <authorList>
            <person name="Brown C.T."/>
            <person name="Hug L.A."/>
            <person name="Thomas B.C."/>
            <person name="Sharon I."/>
            <person name="Castelle C.J."/>
            <person name="Singh A."/>
            <person name="Wilkins M.J."/>
            <person name="Williams K.H."/>
            <person name="Banfield J.F."/>
        </authorList>
    </citation>
    <scope>NUCLEOTIDE SEQUENCE [LARGE SCALE GENOMIC DNA]</scope>
</reference>
<evidence type="ECO:0000256" key="4">
    <source>
        <dbReference type="ARBA" id="ARBA00022884"/>
    </source>
</evidence>
<keyword evidence="3 7" id="KW-0378">Hydrolase</keyword>
<evidence type="ECO:0000256" key="1">
    <source>
        <dbReference type="ARBA" id="ARBA00013260"/>
    </source>
</evidence>
<dbReference type="GO" id="GO:0004045">
    <property type="term" value="F:peptidyl-tRNA hydrolase activity"/>
    <property type="evidence" value="ECO:0007669"/>
    <property type="project" value="UniProtKB-EC"/>
</dbReference>
<comment type="catalytic activity">
    <reaction evidence="7">
        <text>an N-acyl-L-alpha-aminoacyl-tRNA + H2O = an N-acyl-L-amino acid + a tRNA + H(+)</text>
        <dbReference type="Rhea" id="RHEA:54448"/>
        <dbReference type="Rhea" id="RHEA-COMP:10123"/>
        <dbReference type="Rhea" id="RHEA-COMP:13883"/>
        <dbReference type="ChEBI" id="CHEBI:15377"/>
        <dbReference type="ChEBI" id="CHEBI:15378"/>
        <dbReference type="ChEBI" id="CHEBI:59874"/>
        <dbReference type="ChEBI" id="CHEBI:78442"/>
        <dbReference type="ChEBI" id="CHEBI:138191"/>
        <dbReference type="EC" id="3.1.1.29"/>
    </reaction>
</comment>
<dbReference type="Gene3D" id="3.40.50.1470">
    <property type="entry name" value="Peptidyl-tRNA hydrolase"/>
    <property type="match status" value="1"/>
</dbReference>
<dbReference type="Proteomes" id="UP000034778">
    <property type="component" value="Unassembled WGS sequence"/>
</dbReference>
<organism evidence="9 10">
    <name type="scientific">Candidatus Woesebacteria bacterium GW2011_GWB1_33_22</name>
    <dbReference type="NCBI Taxonomy" id="1618566"/>
    <lineage>
        <taxon>Bacteria</taxon>
        <taxon>Candidatus Woeseibacteriota</taxon>
    </lineage>
</organism>
<dbReference type="STRING" id="1618566.UR35_C0003G0030"/>
<comment type="similarity">
    <text evidence="5 8">Belongs to the PTH family.</text>
</comment>
<dbReference type="InterPro" id="IPR018171">
    <property type="entry name" value="Pept_tRNA_hydro_CS"/>
</dbReference>
<sequence length="165" mass="18661">MKLIIGLGNPGGQYKSNRHNVGHIVIDALASGKVRPSKLNLYKGLTLKKSDKFMNDSGSFVSELVSRFQVLASNLYVIHDDLDIRLGEFKIQFGKGPKVHNGLNDIYDNLGNKDFWHVRVGIDSRTKDQRLKTKGEEYVLEDFTDEEKVILDKVIKEICKKLATL</sequence>
<dbReference type="InterPro" id="IPR036416">
    <property type="entry name" value="Pept_tRNA_hydro_sf"/>
</dbReference>
<dbReference type="PANTHER" id="PTHR17224:SF1">
    <property type="entry name" value="PEPTIDYL-TRNA HYDROLASE"/>
    <property type="match status" value="1"/>
</dbReference>
<dbReference type="SUPFAM" id="SSF53178">
    <property type="entry name" value="Peptidyl-tRNA hydrolase-like"/>
    <property type="match status" value="1"/>
</dbReference>
<dbReference type="AlphaFoldDB" id="A0A0F9ZLK7"/>
<evidence type="ECO:0000313" key="10">
    <source>
        <dbReference type="Proteomes" id="UP000034778"/>
    </source>
</evidence>
<evidence type="ECO:0000256" key="6">
    <source>
        <dbReference type="ARBA" id="ARBA00050038"/>
    </source>
</evidence>
<dbReference type="PATRIC" id="fig|1618566.3.peg.404"/>
<protein>
    <recommendedName>
        <fullName evidence="6 7">Peptidyl-tRNA hydrolase</fullName>
        <ecNumber evidence="1 7">3.1.1.29</ecNumber>
    </recommendedName>
</protein>
<dbReference type="NCBIfam" id="TIGR00447">
    <property type="entry name" value="pth"/>
    <property type="match status" value="1"/>
</dbReference>
<evidence type="ECO:0000256" key="5">
    <source>
        <dbReference type="ARBA" id="ARBA00038063"/>
    </source>
</evidence>
<keyword evidence="4" id="KW-0694">RNA-binding</keyword>
<dbReference type="GO" id="GO:0000049">
    <property type="term" value="F:tRNA binding"/>
    <property type="evidence" value="ECO:0007669"/>
    <property type="project" value="UniProtKB-KW"/>
</dbReference>
<proteinExistence type="inferred from homology"/>
<dbReference type="PROSITE" id="PS01195">
    <property type="entry name" value="PEPT_TRNA_HYDROL_1"/>
    <property type="match status" value="1"/>
</dbReference>
<evidence type="ECO:0000256" key="3">
    <source>
        <dbReference type="ARBA" id="ARBA00022801"/>
    </source>
</evidence>
<dbReference type="EMBL" id="LBOW01000003">
    <property type="protein sequence ID" value="KKP45088.1"/>
    <property type="molecule type" value="Genomic_DNA"/>
</dbReference>
<dbReference type="Pfam" id="PF01195">
    <property type="entry name" value="Pept_tRNA_hydro"/>
    <property type="match status" value="1"/>
</dbReference>